<dbReference type="Gene3D" id="3.40.50.720">
    <property type="entry name" value="NAD(P)-binding Rossmann-like Domain"/>
    <property type="match status" value="1"/>
</dbReference>
<keyword evidence="2" id="KW-0812">Transmembrane</keyword>
<dbReference type="PANTHER" id="PTHR43267">
    <property type="entry name" value="TRNA THREONYLCARBAMOYLADENOSINE DEHYDRATASE"/>
    <property type="match status" value="1"/>
</dbReference>
<feature type="domain" description="THIF-type NAD/FAD binding fold" evidence="3">
    <location>
        <begin position="108"/>
        <end position="354"/>
    </location>
</feature>
<dbReference type="GO" id="GO:0005741">
    <property type="term" value="C:mitochondrial outer membrane"/>
    <property type="evidence" value="ECO:0007669"/>
    <property type="project" value="TreeGrafter"/>
</dbReference>
<dbReference type="InterPro" id="IPR000594">
    <property type="entry name" value="ThiF_NAD_FAD-bd"/>
</dbReference>
<feature type="transmembrane region" description="Helical" evidence="2">
    <location>
        <begin position="123"/>
        <end position="143"/>
    </location>
</feature>
<dbReference type="InterPro" id="IPR045886">
    <property type="entry name" value="ThiF/MoeB/HesA"/>
</dbReference>
<dbReference type="SUPFAM" id="SSF69572">
    <property type="entry name" value="Activating enzymes of the ubiquitin-like proteins"/>
    <property type="match status" value="1"/>
</dbReference>
<feature type="compositionally biased region" description="Low complexity" evidence="1">
    <location>
        <begin position="529"/>
        <end position="556"/>
    </location>
</feature>
<dbReference type="OMA" id="ISYTMYD"/>
<organism evidence="4 5">
    <name type="scientific">Cavenderia fasciculata</name>
    <name type="common">Slime mold</name>
    <name type="synonym">Dictyostelium fasciculatum</name>
    <dbReference type="NCBI Taxonomy" id="261658"/>
    <lineage>
        <taxon>Eukaryota</taxon>
        <taxon>Amoebozoa</taxon>
        <taxon>Evosea</taxon>
        <taxon>Eumycetozoa</taxon>
        <taxon>Dictyostelia</taxon>
        <taxon>Acytosteliales</taxon>
        <taxon>Cavenderiaceae</taxon>
        <taxon>Cavenderia</taxon>
    </lineage>
</organism>
<dbReference type="STRING" id="1054147.F4PTF1"/>
<feature type="compositionally biased region" description="Low complexity" evidence="1">
    <location>
        <begin position="70"/>
        <end position="81"/>
    </location>
</feature>
<feature type="region of interest" description="Disordered" evidence="1">
    <location>
        <begin position="27"/>
        <end position="90"/>
    </location>
</feature>
<dbReference type="CDD" id="cd00755">
    <property type="entry name" value="YgdL_like"/>
    <property type="match status" value="1"/>
</dbReference>
<keyword evidence="2" id="KW-1133">Transmembrane helix</keyword>
<feature type="transmembrane region" description="Helical" evidence="2">
    <location>
        <begin position="6"/>
        <end position="25"/>
    </location>
</feature>
<dbReference type="EMBL" id="GL883010">
    <property type="protein sequence ID" value="EGG21673.1"/>
    <property type="molecule type" value="Genomic_DNA"/>
</dbReference>
<dbReference type="InterPro" id="IPR035985">
    <property type="entry name" value="Ubiquitin-activating_enz"/>
</dbReference>
<dbReference type="GeneID" id="14872619"/>
<dbReference type="GO" id="GO:0061504">
    <property type="term" value="P:cyclic threonylcarbamoyladenosine biosynthetic process"/>
    <property type="evidence" value="ECO:0007669"/>
    <property type="project" value="TreeGrafter"/>
</dbReference>
<evidence type="ECO:0000259" key="3">
    <source>
        <dbReference type="Pfam" id="PF00899"/>
    </source>
</evidence>
<dbReference type="RefSeq" id="XP_004359523.1">
    <property type="nucleotide sequence ID" value="XM_004359466.1"/>
</dbReference>
<accession>F4PTF1</accession>
<evidence type="ECO:0000313" key="5">
    <source>
        <dbReference type="Proteomes" id="UP000007797"/>
    </source>
</evidence>
<dbReference type="GO" id="GO:0008641">
    <property type="term" value="F:ubiquitin-like modifier activating enzyme activity"/>
    <property type="evidence" value="ECO:0007669"/>
    <property type="project" value="InterPro"/>
</dbReference>
<feature type="region of interest" description="Disordered" evidence="1">
    <location>
        <begin position="476"/>
        <end position="556"/>
    </location>
</feature>
<dbReference type="KEGG" id="dfa:DFA_01559"/>
<feature type="compositionally biased region" description="Polar residues" evidence="1">
    <location>
        <begin position="478"/>
        <end position="491"/>
    </location>
</feature>
<evidence type="ECO:0000256" key="1">
    <source>
        <dbReference type="SAM" id="MobiDB-lite"/>
    </source>
</evidence>
<reference evidence="5" key="1">
    <citation type="journal article" date="2011" name="Genome Res.">
        <title>Phylogeny-wide analysis of social amoeba genomes highlights ancient origins for complex intercellular communication.</title>
        <authorList>
            <person name="Heidel A.J."/>
            <person name="Lawal H.M."/>
            <person name="Felder M."/>
            <person name="Schilde C."/>
            <person name="Helps N.R."/>
            <person name="Tunggal B."/>
            <person name="Rivero F."/>
            <person name="John U."/>
            <person name="Schleicher M."/>
            <person name="Eichinger L."/>
            <person name="Platzer M."/>
            <person name="Noegel A.A."/>
            <person name="Schaap P."/>
            <person name="Gloeckner G."/>
        </authorList>
    </citation>
    <scope>NUCLEOTIDE SEQUENCE [LARGE SCALE GENOMIC DNA]</scope>
    <source>
        <strain evidence="5">SH3</strain>
    </source>
</reference>
<gene>
    <name evidence="4" type="ORF">DFA_01559</name>
</gene>
<dbReference type="Pfam" id="PF00899">
    <property type="entry name" value="ThiF"/>
    <property type="match status" value="1"/>
</dbReference>
<evidence type="ECO:0000256" key="2">
    <source>
        <dbReference type="SAM" id="Phobius"/>
    </source>
</evidence>
<keyword evidence="5" id="KW-1185">Reference proteome</keyword>
<feature type="compositionally biased region" description="Basic and acidic residues" evidence="1">
    <location>
        <begin position="505"/>
        <end position="527"/>
    </location>
</feature>
<evidence type="ECO:0000313" key="4">
    <source>
        <dbReference type="EMBL" id="EGG21673.1"/>
    </source>
</evidence>
<sequence length="556" mass="61131">MDNRFIIAALGAGIGAAATYITSKVSNTPVKKRKKTSDGDEGISEEEVNKMHLDSDDIQPIDTTNMWTQPSAAPSSSSSVSTADPFAKDKTNIDTMQQEQIFDEQMNRTMLYYGEENFKKIRGAFIIVVGLGGVGGAAAHVLLRSGVKKIRLIDPDLVTISSLNRNVLAQRKDVGRSKVEMMKSYFAAICPEVEVEAFQTFFTGDLAPQLLGGKPDYVLDCIDNTETKVQLLTYCHQNGLPVMSSFGAGSSSDPTKINICDLAFTFGCPFGKEVRRLLRVNGITSGIPCVYSTETHRKKLIPLTEEEKELLKTQVKSTLRVRTLGVSMPIPTIFGSTMGNACLNALVGLPLVLEEEKRAPPAMGEYNKMLKVITKMEQVVFHTSPLLVRKMIDSTTLRYLVDEVYGGCSGVSGENKQTLTTRRWRPELPLAPSNIVVLTCKEAEAHERQTSPVQERYSAEVVAKIDQILSQVADVSPSAGSINNLDQASMKETNKKIDQANQQRGQERRKNSRTDNLVKKGTEKDSIEENGNNNNNNETIIETTSTSSNSNTQEEN</sequence>
<dbReference type="Proteomes" id="UP000007797">
    <property type="component" value="Unassembled WGS sequence"/>
</dbReference>
<protein>
    <submittedName>
        <fullName evidence="4">HesA/moeB/thiF family protein</fullName>
    </submittedName>
</protein>
<dbReference type="GO" id="GO:0061503">
    <property type="term" value="F:tRNA threonylcarbamoyladenosine dehydratase"/>
    <property type="evidence" value="ECO:0007669"/>
    <property type="project" value="TreeGrafter"/>
</dbReference>
<dbReference type="OrthoDB" id="10265862at2759"/>
<name>F4PTF1_CACFS</name>
<dbReference type="PANTHER" id="PTHR43267:SF2">
    <property type="entry name" value="TRNA THREONYLCARBAMOYLADENOSINE DEHYDRATASE 1-RELATED"/>
    <property type="match status" value="1"/>
</dbReference>
<proteinExistence type="predicted"/>
<dbReference type="AlphaFoldDB" id="F4PTF1"/>
<keyword evidence="2" id="KW-0472">Membrane</keyword>